<dbReference type="SUPFAM" id="SSF48678">
    <property type="entry name" value="Moesin tail domain"/>
    <property type="match status" value="1"/>
</dbReference>
<evidence type="ECO:0000256" key="6">
    <source>
        <dbReference type="ARBA" id="ARBA00043944"/>
    </source>
</evidence>
<dbReference type="OrthoDB" id="6018897at2759"/>
<dbReference type="InterPro" id="IPR018979">
    <property type="entry name" value="FERM_N"/>
</dbReference>
<evidence type="ECO:0000313" key="9">
    <source>
        <dbReference type="EMBL" id="MPC26236.1"/>
    </source>
</evidence>
<dbReference type="InterPro" id="IPR019749">
    <property type="entry name" value="Band_41_domain"/>
</dbReference>
<dbReference type="Gene3D" id="6.10.360.10">
    <property type="match status" value="1"/>
</dbReference>
<feature type="region of interest" description="Disordered" evidence="7">
    <location>
        <begin position="321"/>
        <end position="383"/>
    </location>
</feature>
<comment type="subcellular location">
    <subcellularLocation>
        <location evidence="2">Cell junction</location>
        <location evidence="2">Adherens junction</location>
    </subcellularLocation>
    <subcellularLocation>
        <location evidence="1">Cell membrane</location>
        <topology evidence="1">Peripheral membrane protein</topology>
    </subcellularLocation>
    <subcellularLocation>
        <location evidence="6">Cell projection</location>
        <location evidence="6">Rhabdomere</location>
    </subcellularLocation>
</comment>
<evidence type="ECO:0000256" key="4">
    <source>
        <dbReference type="ARBA" id="ARBA00022949"/>
    </source>
</evidence>
<dbReference type="SMART" id="SM01196">
    <property type="entry name" value="FERM_C"/>
    <property type="match status" value="1"/>
</dbReference>
<dbReference type="InterPro" id="IPR018980">
    <property type="entry name" value="FERM_PH-like_C"/>
</dbReference>
<dbReference type="InterPro" id="IPR011993">
    <property type="entry name" value="PH-like_dom_sf"/>
</dbReference>
<keyword evidence="5" id="KW-0472">Membrane</keyword>
<evidence type="ECO:0000256" key="2">
    <source>
        <dbReference type="ARBA" id="ARBA00004536"/>
    </source>
</evidence>
<reference evidence="9 10" key="1">
    <citation type="submission" date="2019-05" db="EMBL/GenBank/DDBJ databases">
        <title>Another draft genome of Portunus trituberculatus and its Hox gene families provides insights of decapod evolution.</title>
        <authorList>
            <person name="Jeong J.-H."/>
            <person name="Song I."/>
            <person name="Kim S."/>
            <person name="Choi T."/>
            <person name="Kim D."/>
            <person name="Ryu S."/>
            <person name="Kim W."/>
        </authorList>
    </citation>
    <scope>NUCLEOTIDE SEQUENCE [LARGE SCALE GENOMIC DNA]</scope>
    <source>
        <tissue evidence="9">Muscle</tissue>
    </source>
</reference>
<dbReference type="FunFam" id="3.10.20.90:FF:000013">
    <property type="entry name" value="radixin isoform X1"/>
    <property type="match status" value="1"/>
</dbReference>
<dbReference type="Proteomes" id="UP000324222">
    <property type="component" value="Unassembled WGS sequence"/>
</dbReference>
<evidence type="ECO:0000256" key="7">
    <source>
        <dbReference type="SAM" id="MobiDB-lite"/>
    </source>
</evidence>
<dbReference type="InterPro" id="IPR011174">
    <property type="entry name" value="ERM"/>
</dbReference>
<keyword evidence="10" id="KW-1185">Reference proteome</keyword>
<organism evidence="9 10">
    <name type="scientific">Portunus trituberculatus</name>
    <name type="common">Swimming crab</name>
    <name type="synonym">Neptunus trituberculatus</name>
    <dbReference type="NCBI Taxonomy" id="210409"/>
    <lineage>
        <taxon>Eukaryota</taxon>
        <taxon>Metazoa</taxon>
        <taxon>Ecdysozoa</taxon>
        <taxon>Arthropoda</taxon>
        <taxon>Crustacea</taxon>
        <taxon>Multicrustacea</taxon>
        <taxon>Malacostraca</taxon>
        <taxon>Eumalacostraca</taxon>
        <taxon>Eucarida</taxon>
        <taxon>Decapoda</taxon>
        <taxon>Pleocyemata</taxon>
        <taxon>Brachyura</taxon>
        <taxon>Eubrachyura</taxon>
        <taxon>Portunoidea</taxon>
        <taxon>Portunidae</taxon>
        <taxon>Portuninae</taxon>
        <taxon>Portunus</taxon>
    </lineage>
</organism>
<dbReference type="InterPro" id="IPR000798">
    <property type="entry name" value="Ez/rad/moesin-like"/>
</dbReference>
<evidence type="ECO:0000256" key="1">
    <source>
        <dbReference type="ARBA" id="ARBA00004202"/>
    </source>
</evidence>
<dbReference type="InterPro" id="IPR011259">
    <property type="entry name" value="ERM_C_dom"/>
</dbReference>
<sequence length="586" mass="67497">MDAELEFAIQSSTTGKQLFDQVVRTIGLREIWYFGLQFVDKKGFTTWLVLNKKVLQQIGKKHENTLQFKFRAKFFPEDVSEIIQDITLVRRQQELTPKIGFPWSEIRNITFHNKNFIIKPTDKKSPDFVFIASHVRVNKTILALCMGNHDMYVRRRKADTIEVQQMKMQAREEKAAKLLASEKLAREVSLREQAEQRQQEYEERLRKMNMEAMERRKELDEAQNTIRRLEKQLDDLKRAKEELERKRTELEVMMTRLQEAKDLEVGEKLRLEEEIRQKQEEVERIRDEVNERDEEARKLQEEVQEARRKEEEATLALLQASTARKVSISSSSSSSEEEAEQIKNEVRKMSATYQQSAHNGDIGIGERSSGSSRSATPGPPLVATEDIYNREASSVKRMDLLEVTLLCHRPCRRVVPSVRGGATGEVSLPLHLLTHPHQPTFPYLAWFTGEIGNQHDTSDCALDVHIQSSFLGTPPMVGRDEAGELKLGLEGLSGYRAIKFQSPLLWQPMTPGAVQGGVESSRVANPARVLDAKVKKSLQSELIPEGMTTLDRIYHRNINDGNTKYKTLREVRKGNTKRRVDQFENW</sequence>
<name>A0A5B7DZ61_PORTR</name>
<evidence type="ECO:0000259" key="8">
    <source>
        <dbReference type="PROSITE" id="PS50057"/>
    </source>
</evidence>
<dbReference type="InterPro" id="IPR046810">
    <property type="entry name" value="ERM_helical"/>
</dbReference>
<dbReference type="SMART" id="SM00295">
    <property type="entry name" value="B41"/>
    <property type="match status" value="1"/>
</dbReference>
<feature type="compositionally biased region" description="Low complexity" evidence="7">
    <location>
        <begin position="365"/>
        <end position="374"/>
    </location>
</feature>
<keyword evidence="3" id="KW-1003">Cell membrane</keyword>
<accession>A0A5B7DZ61</accession>
<dbReference type="GO" id="GO:0005912">
    <property type="term" value="C:adherens junction"/>
    <property type="evidence" value="ECO:0007669"/>
    <property type="project" value="UniProtKB-SubCell"/>
</dbReference>
<dbReference type="Gene3D" id="2.30.29.30">
    <property type="entry name" value="Pleckstrin-homology domain (PH domain)/Phosphotyrosine-binding domain (PTB)"/>
    <property type="match status" value="1"/>
</dbReference>
<dbReference type="Pfam" id="PF09380">
    <property type="entry name" value="FERM_C"/>
    <property type="match status" value="1"/>
</dbReference>
<dbReference type="GO" id="GO:0009887">
    <property type="term" value="P:animal organ morphogenesis"/>
    <property type="evidence" value="ECO:0007669"/>
    <property type="project" value="UniProtKB-ARBA"/>
</dbReference>
<dbReference type="Gene3D" id="1.20.5.450">
    <property type="match status" value="1"/>
</dbReference>
<dbReference type="EMBL" id="VSRR010001575">
    <property type="protein sequence ID" value="MPC26236.1"/>
    <property type="molecule type" value="Genomic_DNA"/>
</dbReference>
<dbReference type="Pfam" id="PF20492">
    <property type="entry name" value="ERM_helical"/>
    <property type="match status" value="1"/>
</dbReference>
<evidence type="ECO:0000313" key="10">
    <source>
        <dbReference type="Proteomes" id="UP000324222"/>
    </source>
</evidence>
<dbReference type="SUPFAM" id="SSF50729">
    <property type="entry name" value="PH domain-like"/>
    <property type="match status" value="1"/>
</dbReference>
<dbReference type="Pfam" id="PF00769">
    <property type="entry name" value="ERM_C"/>
    <property type="match status" value="1"/>
</dbReference>
<dbReference type="GO" id="GO:0005886">
    <property type="term" value="C:plasma membrane"/>
    <property type="evidence" value="ECO:0007669"/>
    <property type="project" value="UniProtKB-SubCell"/>
</dbReference>
<dbReference type="PANTHER" id="PTHR23281">
    <property type="entry name" value="MERLIN/MOESIN/EZRIN/RADIXIN"/>
    <property type="match status" value="1"/>
</dbReference>
<dbReference type="InterPro" id="IPR029071">
    <property type="entry name" value="Ubiquitin-like_domsf"/>
</dbReference>
<dbReference type="GO" id="GO:0003779">
    <property type="term" value="F:actin binding"/>
    <property type="evidence" value="ECO:0007669"/>
    <property type="project" value="InterPro"/>
</dbReference>
<keyword evidence="4" id="KW-0965">Cell junction</keyword>
<dbReference type="AlphaFoldDB" id="A0A5B7DZ61"/>
<dbReference type="Pfam" id="PF09379">
    <property type="entry name" value="FERM_N"/>
    <property type="match status" value="1"/>
</dbReference>
<dbReference type="InterPro" id="IPR000299">
    <property type="entry name" value="FERM_domain"/>
</dbReference>
<gene>
    <name evidence="9" type="primary">Moe_1</name>
    <name evidence="9" type="ORF">E2C01_019372</name>
</gene>
<evidence type="ECO:0000256" key="5">
    <source>
        <dbReference type="ARBA" id="ARBA00023136"/>
    </source>
</evidence>
<comment type="caution">
    <text evidence="9">The sequence shown here is derived from an EMBL/GenBank/DDBJ whole genome shotgun (WGS) entry which is preliminary data.</text>
</comment>
<dbReference type="PRINTS" id="PR00661">
    <property type="entry name" value="ERMFAMILY"/>
</dbReference>
<dbReference type="GO" id="GO:0048731">
    <property type="term" value="P:system development"/>
    <property type="evidence" value="ECO:0007669"/>
    <property type="project" value="UniProtKB-ARBA"/>
</dbReference>
<protein>
    <submittedName>
        <fullName evidence="9">Moesin/ezrin/radixin 1</fullName>
    </submittedName>
</protein>
<evidence type="ECO:0000256" key="3">
    <source>
        <dbReference type="ARBA" id="ARBA00022475"/>
    </source>
</evidence>
<dbReference type="Gene3D" id="3.10.20.90">
    <property type="entry name" value="Phosphatidylinositol 3-kinase Catalytic Subunit, Chain A, domain 1"/>
    <property type="match status" value="1"/>
</dbReference>
<feature type="domain" description="FERM" evidence="8">
    <location>
        <begin position="1"/>
        <end position="357"/>
    </location>
</feature>
<proteinExistence type="predicted"/>
<dbReference type="InterPro" id="IPR008954">
    <property type="entry name" value="Moesin_tail_sf"/>
</dbReference>
<dbReference type="SUPFAM" id="SSF54236">
    <property type="entry name" value="Ubiquitin-like"/>
    <property type="match status" value="1"/>
</dbReference>
<dbReference type="PROSITE" id="PS50057">
    <property type="entry name" value="FERM_3"/>
    <property type="match status" value="1"/>
</dbReference>